<dbReference type="GO" id="GO:0042925">
    <property type="term" value="F:benzoate transmembrane transporter activity"/>
    <property type="evidence" value="ECO:0007669"/>
    <property type="project" value="InterPro"/>
</dbReference>
<comment type="caution">
    <text evidence="3">The sequence shown here is derived from an EMBL/GenBank/DDBJ whole genome shotgun (WGS) entry which is preliminary data.</text>
</comment>
<feature type="transmembrane region" description="Helical" evidence="2">
    <location>
        <begin position="74"/>
        <end position="95"/>
    </location>
</feature>
<feature type="transmembrane region" description="Helical" evidence="2">
    <location>
        <begin position="180"/>
        <end position="196"/>
    </location>
</feature>
<dbReference type="PANTHER" id="PTHR30199">
    <property type="entry name" value="MFS FAMILY TRANSPORTER, PREDICTED SUBSTRATE BENZOATE"/>
    <property type="match status" value="1"/>
</dbReference>
<evidence type="ECO:0000313" key="4">
    <source>
        <dbReference type="Proteomes" id="UP000294911"/>
    </source>
</evidence>
<reference evidence="3 4" key="1">
    <citation type="submission" date="2019-03" db="EMBL/GenBank/DDBJ databases">
        <title>Genomic Encyclopedia of Type Strains, Phase IV (KMG-IV): sequencing the most valuable type-strain genomes for metagenomic binning, comparative biology and taxonomic classification.</title>
        <authorList>
            <person name="Goeker M."/>
        </authorList>
    </citation>
    <scope>NUCLEOTIDE SEQUENCE [LARGE SCALE GENOMIC DNA]</scope>
    <source>
        <strain evidence="3 4">DSM 45765</strain>
    </source>
</reference>
<keyword evidence="2" id="KW-0812">Transmembrane</keyword>
<dbReference type="Pfam" id="PF03594">
    <property type="entry name" value="BenE"/>
    <property type="match status" value="1"/>
</dbReference>
<dbReference type="Proteomes" id="UP000294911">
    <property type="component" value="Unassembled WGS sequence"/>
</dbReference>
<evidence type="ECO:0000256" key="1">
    <source>
        <dbReference type="SAM" id="MobiDB-lite"/>
    </source>
</evidence>
<feature type="transmembrane region" description="Helical" evidence="2">
    <location>
        <begin position="350"/>
        <end position="371"/>
    </location>
</feature>
<feature type="transmembrane region" description="Helical" evidence="2">
    <location>
        <begin position="150"/>
        <end position="168"/>
    </location>
</feature>
<accession>A0A4R2Q2A5</accession>
<feature type="transmembrane region" description="Helical" evidence="2">
    <location>
        <begin position="125"/>
        <end position="144"/>
    </location>
</feature>
<feature type="transmembrane region" description="Helical" evidence="2">
    <location>
        <begin position="319"/>
        <end position="344"/>
    </location>
</feature>
<organism evidence="3 4">
    <name type="scientific">Tamaricihabitans halophyticus</name>
    <dbReference type="NCBI Taxonomy" id="1262583"/>
    <lineage>
        <taxon>Bacteria</taxon>
        <taxon>Bacillati</taxon>
        <taxon>Actinomycetota</taxon>
        <taxon>Actinomycetes</taxon>
        <taxon>Pseudonocardiales</taxon>
        <taxon>Pseudonocardiaceae</taxon>
        <taxon>Tamaricihabitans</taxon>
    </lineage>
</organism>
<gene>
    <name evidence="3" type="ORF">EV191_12815</name>
</gene>
<dbReference type="PANTHER" id="PTHR30199:SF0">
    <property type="entry name" value="INNER MEMBRANE PROTEIN YDCO"/>
    <property type="match status" value="1"/>
</dbReference>
<feature type="transmembrane region" description="Helical" evidence="2">
    <location>
        <begin position="202"/>
        <end position="220"/>
    </location>
</feature>
<dbReference type="EMBL" id="SLXQ01000028">
    <property type="protein sequence ID" value="TCP40765.1"/>
    <property type="molecule type" value="Genomic_DNA"/>
</dbReference>
<sequence>MSQNVEDHQIGGSDKPERLIERGPGYRAGLRGLPRSLDISTIGAGVVAAVFGCTGPALIVVNGATDAGLTTAQTVSWVSTVYLVGGFISLVMALYYKQPIVGAWSIPAAALAVSSLADHSLPEMVGAYLTASVLVLLLGLSGFVRTLVRWLPMPILMAMIGGVLFKYALNIIGAAETRPFLVGAAVVGFLLLSRFVKAVPGVIGALAFGIVAAVLTNSFASAQIDADLALPTWVGVDFNPLTMLGVGIPLALVIQAENIQSMGVLIAEKYRPPVNNITVVSGAASLLVSGFGGHNASIAGPMTAICGSDQAGSHHSRRYAAAVVNGVIFVLFGFFASIAVGLVIALPSELISTVAGLAMFGVLIIAFRGAFTEGRYKLGALIALVVAMGDVTILGISSPFWALLAGVGTSLVLEFDDFKEGSRN</sequence>
<evidence type="ECO:0000256" key="2">
    <source>
        <dbReference type="SAM" id="Phobius"/>
    </source>
</evidence>
<feature type="region of interest" description="Disordered" evidence="1">
    <location>
        <begin position="1"/>
        <end position="20"/>
    </location>
</feature>
<keyword evidence="2" id="KW-0472">Membrane</keyword>
<proteinExistence type="predicted"/>
<dbReference type="OrthoDB" id="9813854at2"/>
<feature type="transmembrane region" description="Helical" evidence="2">
    <location>
        <begin position="378"/>
        <end position="404"/>
    </location>
</feature>
<keyword evidence="2" id="KW-1133">Transmembrane helix</keyword>
<dbReference type="RefSeq" id="WP_132881211.1">
    <property type="nucleotide sequence ID" value="NZ_SLXQ01000028.1"/>
</dbReference>
<dbReference type="AlphaFoldDB" id="A0A4R2Q2A5"/>
<feature type="transmembrane region" description="Helical" evidence="2">
    <location>
        <begin position="39"/>
        <end position="62"/>
    </location>
</feature>
<dbReference type="InterPro" id="IPR004711">
    <property type="entry name" value="Benzoate_Transporter"/>
</dbReference>
<evidence type="ECO:0000313" key="3">
    <source>
        <dbReference type="EMBL" id="TCP40765.1"/>
    </source>
</evidence>
<name>A0A4R2Q2A5_9PSEU</name>
<dbReference type="GO" id="GO:0005886">
    <property type="term" value="C:plasma membrane"/>
    <property type="evidence" value="ECO:0007669"/>
    <property type="project" value="TreeGrafter"/>
</dbReference>
<protein>
    <submittedName>
        <fullName evidence="3">Benzoate membrane transport protein</fullName>
    </submittedName>
</protein>
<dbReference type="NCBIfam" id="TIGR00843">
    <property type="entry name" value="benE"/>
    <property type="match status" value="1"/>
</dbReference>
<keyword evidence="4" id="KW-1185">Reference proteome</keyword>